<feature type="transmembrane region" description="Helical" evidence="13">
    <location>
        <begin position="64"/>
        <end position="85"/>
    </location>
</feature>
<dbReference type="PANTHER" id="PTHR32024">
    <property type="entry name" value="TRK SYSTEM POTASSIUM UPTAKE PROTEIN TRKG-RELATED"/>
    <property type="match status" value="1"/>
</dbReference>
<evidence type="ECO:0000256" key="2">
    <source>
        <dbReference type="ARBA" id="ARBA00009137"/>
    </source>
</evidence>
<feature type="transmembrane region" description="Helical" evidence="13">
    <location>
        <begin position="386"/>
        <end position="407"/>
    </location>
</feature>
<sequence length="490" mass="54276">MIRYVLSHIVRIEGLLLFLPCLVALIYREQQGVIYAGLGLICILLGSFLGMRRPQNNTFYLKEGCITTALSWLVLSAIGALPFVITGEIPDYTNALFETISGFTTTGSSILSDVEALSHTSLFWRSFTHWVGGMGILVFMLAIIPMVGGSPINLMRAESPGPEVDKTMPKMRQSAGLLYIIYAVLTLAQIILLVLSRMPVFDAICLSLGTAGTGGFGILNSSVGSYHVLSQWIITIFMILFGINFNFYYFLADKKARKALAMEEVRVYLGIVLLAVLVVTVNILPMTAGFFDALTKSAFQVGSIITTTGYSTTDFDLWPKLSQAILVLLMFIGACAGSTGGGIKVSRIWILFKSIKKEMHLYLHPRNVEKVYMDRHPVEHDTMRSVNIYLAVYIVIFLASLLGICAIENTDLVTAFTSVAATFNNIGPGLSLVGPTANFGWMQPVSKFILMFDMLAGRLEIWPMLLLFYPRLWRNAIGLRNSYRRMEDGR</sequence>
<feature type="transmembrane region" description="Helical" evidence="13">
    <location>
        <begin position="229"/>
        <end position="251"/>
    </location>
</feature>
<evidence type="ECO:0000256" key="1">
    <source>
        <dbReference type="ARBA" id="ARBA00004429"/>
    </source>
</evidence>
<keyword evidence="12" id="KW-0479">Metal-binding</keyword>
<keyword evidence="8 12" id="KW-0630">Potassium</keyword>
<evidence type="ECO:0000256" key="8">
    <source>
        <dbReference type="ARBA" id="ARBA00022958"/>
    </source>
</evidence>
<feature type="binding site" evidence="12">
    <location>
        <position position="106"/>
    </location>
    <ligand>
        <name>K(+)</name>
        <dbReference type="ChEBI" id="CHEBI:29103"/>
    </ligand>
</feature>
<feature type="binding site" evidence="12">
    <location>
        <position position="105"/>
    </location>
    <ligand>
        <name>K(+)</name>
        <dbReference type="ChEBI" id="CHEBI:29103"/>
    </ligand>
</feature>
<evidence type="ECO:0000313" key="14">
    <source>
        <dbReference type="EMBL" id="EEP28945.1"/>
    </source>
</evidence>
<dbReference type="HOGENOM" id="CLU_030708_0_2_9"/>
<evidence type="ECO:0000256" key="4">
    <source>
        <dbReference type="ARBA" id="ARBA00022475"/>
    </source>
</evidence>
<reference evidence="14" key="1">
    <citation type="submission" date="2009-04" db="EMBL/GenBank/DDBJ databases">
        <authorList>
            <person name="Weinstock G."/>
            <person name="Sodergren E."/>
            <person name="Clifton S."/>
            <person name="Fulton L."/>
            <person name="Fulton B."/>
            <person name="Courtney L."/>
            <person name="Fronick C."/>
            <person name="Harrison M."/>
            <person name="Strong C."/>
            <person name="Farmer C."/>
            <person name="Delahaunty K."/>
            <person name="Markovic C."/>
            <person name="Hall O."/>
            <person name="Minx P."/>
            <person name="Tomlinson C."/>
            <person name="Mitreva M."/>
            <person name="Nelson J."/>
            <person name="Hou S."/>
            <person name="Wollam A."/>
            <person name="Pepin K.H."/>
            <person name="Johnson M."/>
            <person name="Bhonagiri V."/>
            <person name="Nash W.E."/>
            <person name="Warren W."/>
            <person name="Chinwalla A."/>
            <person name="Mardis E.R."/>
            <person name="Wilson R.K."/>
        </authorList>
    </citation>
    <scope>NUCLEOTIDE SEQUENCE [LARGE SCALE GENOMIC DNA]</scope>
    <source>
        <strain evidence="14">DSM 14600</strain>
    </source>
</reference>
<proteinExistence type="inferred from homology"/>
<feature type="transmembrane region" description="Helical" evidence="13">
    <location>
        <begin position="33"/>
        <end position="52"/>
    </location>
</feature>
<accession>C4G8J8</accession>
<dbReference type="PIRSF" id="PIRSF006247">
    <property type="entry name" value="TrkH"/>
    <property type="match status" value="1"/>
</dbReference>
<dbReference type="AlphaFoldDB" id="C4G8J8"/>
<feature type="binding site" evidence="12">
    <location>
        <position position="307"/>
    </location>
    <ligand>
        <name>K(+)</name>
        <dbReference type="ChEBI" id="CHEBI:29103"/>
    </ligand>
</feature>
<feature type="transmembrane region" description="Helical" evidence="13">
    <location>
        <begin position="127"/>
        <end position="147"/>
    </location>
</feature>
<organism evidence="14 15">
    <name type="scientific">Shuttleworthella satelles DSM 14600</name>
    <dbReference type="NCBI Taxonomy" id="626523"/>
    <lineage>
        <taxon>Bacteria</taxon>
        <taxon>Bacillati</taxon>
        <taxon>Bacillota</taxon>
        <taxon>Clostridia</taxon>
        <taxon>Lachnospirales</taxon>
        <taxon>Lachnospiraceae</taxon>
        <taxon>Shuttleworthella</taxon>
    </lineage>
</organism>
<gene>
    <name evidence="14" type="ORF">GCWU000342_00294</name>
</gene>
<feature type="transmembrane region" description="Helical" evidence="13">
    <location>
        <begin position="448"/>
        <end position="469"/>
    </location>
</feature>
<evidence type="ECO:0000256" key="9">
    <source>
        <dbReference type="ARBA" id="ARBA00022989"/>
    </source>
</evidence>
<dbReference type="Pfam" id="PF02386">
    <property type="entry name" value="TrkH"/>
    <property type="match status" value="1"/>
</dbReference>
<feature type="binding site" evidence="12">
    <location>
        <position position="308"/>
    </location>
    <ligand>
        <name>K(+)</name>
        <dbReference type="ChEBI" id="CHEBI:29103"/>
    </ligand>
</feature>
<dbReference type="STRING" id="626523.GCWU000342_00294"/>
<feature type="binding site" evidence="12">
    <location>
        <position position="214"/>
    </location>
    <ligand>
        <name>K(+)</name>
        <dbReference type="ChEBI" id="CHEBI:29103"/>
    </ligand>
</feature>
<keyword evidence="7 13" id="KW-0812">Transmembrane</keyword>
<keyword evidence="4" id="KW-1003">Cell membrane</keyword>
<protein>
    <submittedName>
        <fullName evidence="14">Cation transport protein</fullName>
    </submittedName>
</protein>
<evidence type="ECO:0000256" key="3">
    <source>
        <dbReference type="ARBA" id="ARBA00022448"/>
    </source>
</evidence>
<dbReference type="GO" id="GO:0015379">
    <property type="term" value="F:potassium:chloride symporter activity"/>
    <property type="evidence" value="ECO:0007669"/>
    <property type="project" value="InterPro"/>
</dbReference>
<evidence type="ECO:0000256" key="5">
    <source>
        <dbReference type="ARBA" id="ARBA00022519"/>
    </source>
</evidence>
<evidence type="ECO:0000313" key="15">
    <source>
        <dbReference type="Proteomes" id="UP000003494"/>
    </source>
</evidence>
<keyword evidence="6" id="KW-0633">Potassium transport</keyword>
<comment type="caution">
    <text evidence="14">The sequence shown here is derived from an EMBL/GenBank/DDBJ whole genome shotgun (WGS) entry which is preliminary data.</text>
</comment>
<evidence type="ECO:0000256" key="7">
    <source>
        <dbReference type="ARBA" id="ARBA00022692"/>
    </source>
</evidence>
<dbReference type="EMBL" id="ACIP02000001">
    <property type="protein sequence ID" value="EEP28945.1"/>
    <property type="molecule type" value="Genomic_DNA"/>
</dbReference>
<evidence type="ECO:0000256" key="10">
    <source>
        <dbReference type="ARBA" id="ARBA00023065"/>
    </source>
</evidence>
<dbReference type="GO" id="GO:0046872">
    <property type="term" value="F:metal ion binding"/>
    <property type="evidence" value="ECO:0007669"/>
    <property type="project" value="UniProtKB-KW"/>
</dbReference>
<name>C4G8J8_9FIRM</name>
<keyword evidence="9 13" id="KW-1133">Transmembrane helix</keyword>
<dbReference type="eggNOG" id="COG0168">
    <property type="taxonomic scope" value="Bacteria"/>
</dbReference>
<dbReference type="PANTHER" id="PTHR32024:SF2">
    <property type="entry name" value="TRK SYSTEM POTASSIUM UPTAKE PROTEIN TRKG-RELATED"/>
    <property type="match status" value="1"/>
</dbReference>
<dbReference type="InterPro" id="IPR004772">
    <property type="entry name" value="TrkH"/>
</dbReference>
<comment type="similarity">
    <text evidence="2">Belongs to the TrkH potassium transport family.</text>
</comment>
<evidence type="ECO:0000256" key="12">
    <source>
        <dbReference type="PIRSR" id="PIRSR006247-1"/>
    </source>
</evidence>
<keyword evidence="11 13" id="KW-0472">Membrane</keyword>
<feature type="transmembrane region" description="Helical" evidence="13">
    <location>
        <begin position="176"/>
        <end position="195"/>
    </location>
</feature>
<dbReference type="GO" id="GO:0005886">
    <property type="term" value="C:plasma membrane"/>
    <property type="evidence" value="ECO:0007669"/>
    <property type="project" value="UniProtKB-SubCell"/>
</dbReference>
<feature type="transmembrane region" description="Helical" evidence="13">
    <location>
        <begin position="267"/>
        <end position="291"/>
    </location>
</feature>
<evidence type="ECO:0000256" key="11">
    <source>
        <dbReference type="ARBA" id="ARBA00023136"/>
    </source>
</evidence>
<feature type="binding site" evidence="12">
    <location>
        <position position="425"/>
    </location>
    <ligand>
        <name>K(+)</name>
        <dbReference type="ChEBI" id="CHEBI:29103"/>
    </ligand>
</feature>
<keyword evidence="15" id="KW-1185">Reference proteome</keyword>
<comment type="subcellular location">
    <subcellularLocation>
        <location evidence="1">Cell inner membrane</location>
        <topology evidence="1">Multi-pass membrane protein</topology>
    </subcellularLocation>
</comment>
<keyword evidence="5" id="KW-0997">Cell inner membrane</keyword>
<feature type="transmembrane region" description="Helical" evidence="13">
    <location>
        <begin position="324"/>
        <end position="350"/>
    </location>
</feature>
<feature type="transmembrane region" description="Helical" evidence="13">
    <location>
        <begin position="9"/>
        <end position="27"/>
    </location>
</feature>
<evidence type="ECO:0000256" key="6">
    <source>
        <dbReference type="ARBA" id="ARBA00022538"/>
    </source>
</evidence>
<dbReference type="Proteomes" id="UP000003494">
    <property type="component" value="Unassembled WGS sequence"/>
</dbReference>
<evidence type="ECO:0000256" key="13">
    <source>
        <dbReference type="SAM" id="Phobius"/>
    </source>
</evidence>
<keyword evidence="10" id="KW-0406">Ion transport</keyword>
<keyword evidence="3" id="KW-0813">Transport</keyword>
<dbReference type="InterPro" id="IPR003445">
    <property type="entry name" value="Cat_transpt"/>
</dbReference>